<dbReference type="InterPro" id="IPR016181">
    <property type="entry name" value="Acyl_CoA_acyltransferase"/>
</dbReference>
<evidence type="ECO:0000259" key="3">
    <source>
        <dbReference type="PROSITE" id="PS51186"/>
    </source>
</evidence>
<gene>
    <name evidence="4" type="ORF">PsB1_0891</name>
</gene>
<dbReference type="PROSITE" id="PS51186">
    <property type="entry name" value="GNAT"/>
    <property type="match status" value="1"/>
</dbReference>
<dbReference type="PANTHER" id="PTHR43877">
    <property type="entry name" value="AMINOALKYLPHOSPHONATE N-ACETYLTRANSFERASE-RELATED-RELATED"/>
    <property type="match status" value="1"/>
</dbReference>
<reference evidence="4" key="2">
    <citation type="journal article" date="2023" name="ISME Commun">
        <title>Characterization of a bloom-associated alphaproteobacterial lineage, 'Candidatus Phycosocius': insights into freshwater algal-bacterial interactions.</title>
        <authorList>
            <person name="Tanabe Y."/>
            <person name="Yamaguchi H."/>
            <person name="Yoshida M."/>
            <person name="Kai A."/>
            <person name="Okazaki Y."/>
        </authorList>
    </citation>
    <scope>NUCLEOTIDE SEQUENCE</scope>
    <source>
        <strain evidence="4">BOTRYCO-1</strain>
    </source>
</reference>
<protein>
    <submittedName>
        <fullName evidence="4">N-acetyltransferase</fullName>
    </submittedName>
</protein>
<reference evidence="4" key="1">
    <citation type="submission" date="2021-05" db="EMBL/GenBank/DDBJ databases">
        <authorList>
            <person name="Tanabe Y."/>
        </authorList>
    </citation>
    <scope>NUCLEOTIDE SEQUENCE</scope>
    <source>
        <strain evidence="4">BOTRYCO-1</strain>
    </source>
</reference>
<dbReference type="Proteomes" id="UP001161064">
    <property type="component" value="Unassembled WGS sequence"/>
</dbReference>
<evidence type="ECO:0000256" key="2">
    <source>
        <dbReference type="ARBA" id="ARBA00023315"/>
    </source>
</evidence>
<evidence type="ECO:0000256" key="1">
    <source>
        <dbReference type="ARBA" id="ARBA00022679"/>
    </source>
</evidence>
<comment type="caution">
    <text evidence="4">The sequence shown here is derived from an EMBL/GenBank/DDBJ whole genome shotgun (WGS) entry which is preliminary data.</text>
</comment>
<accession>A0ABQ4PUN6</accession>
<keyword evidence="5" id="KW-1185">Reference proteome</keyword>
<sequence length="173" mass="19594">MSEQIDIRPAQVADAAALAAFGEQSFMHTFGHIYPPEDKDFFREERFSITRTLADLTETERRIEVAYLAAELVGFIDYGPMSLPYQPAEPTAIELYRLYVASAQKGTGLAHRLMERALAWAKASKVPALYLGVWAYNDRAIAFYRHYGFETVGSYDFKVGNTIDDERILRLGL</sequence>
<dbReference type="Gene3D" id="3.40.630.30">
    <property type="match status" value="1"/>
</dbReference>
<keyword evidence="1" id="KW-0808">Transferase</keyword>
<organism evidence="4 5">
    <name type="scientific">Candidatus Phycosocius spiralis</name>
    <dbReference type="NCBI Taxonomy" id="2815099"/>
    <lineage>
        <taxon>Bacteria</taxon>
        <taxon>Pseudomonadati</taxon>
        <taxon>Pseudomonadota</taxon>
        <taxon>Alphaproteobacteria</taxon>
        <taxon>Caulobacterales</taxon>
        <taxon>Caulobacterales incertae sedis</taxon>
        <taxon>Candidatus Phycosocius</taxon>
    </lineage>
</organism>
<evidence type="ECO:0000313" key="5">
    <source>
        <dbReference type="Proteomes" id="UP001161064"/>
    </source>
</evidence>
<evidence type="ECO:0000313" key="4">
    <source>
        <dbReference type="EMBL" id="GIU66737.1"/>
    </source>
</evidence>
<feature type="domain" description="N-acetyltransferase" evidence="3">
    <location>
        <begin position="5"/>
        <end position="170"/>
    </location>
</feature>
<dbReference type="InterPro" id="IPR000182">
    <property type="entry name" value="GNAT_dom"/>
</dbReference>
<keyword evidence="2" id="KW-0012">Acyltransferase</keyword>
<dbReference type="CDD" id="cd04301">
    <property type="entry name" value="NAT_SF"/>
    <property type="match status" value="1"/>
</dbReference>
<dbReference type="InterPro" id="IPR050832">
    <property type="entry name" value="Bact_Acetyltransf"/>
</dbReference>
<dbReference type="SUPFAM" id="SSF55729">
    <property type="entry name" value="Acyl-CoA N-acyltransferases (Nat)"/>
    <property type="match status" value="1"/>
</dbReference>
<dbReference type="RefSeq" id="WP_284359370.1">
    <property type="nucleotide sequence ID" value="NZ_BPFZ01000004.1"/>
</dbReference>
<proteinExistence type="predicted"/>
<name>A0ABQ4PUN6_9PROT</name>
<dbReference type="Pfam" id="PF00583">
    <property type="entry name" value="Acetyltransf_1"/>
    <property type="match status" value="1"/>
</dbReference>
<dbReference type="EMBL" id="BPFZ01000004">
    <property type="protein sequence ID" value="GIU66737.1"/>
    <property type="molecule type" value="Genomic_DNA"/>
</dbReference>